<keyword evidence="3" id="KW-1185">Reference proteome</keyword>
<comment type="caution">
    <text evidence="2">The sequence shown here is derived from an EMBL/GenBank/DDBJ whole genome shotgun (WGS) entry which is preliminary data.</text>
</comment>
<proteinExistence type="predicted"/>
<dbReference type="RefSeq" id="WP_377151552.1">
    <property type="nucleotide sequence ID" value="NZ_JBHSAF010000006.1"/>
</dbReference>
<dbReference type="Proteomes" id="UP001595692">
    <property type="component" value="Unassembled WGS sequence"/>
</dbReference>
<reference evidence="3" key="1">
    <citation type="journal article" date="2019" name="Int. J. Syst. Evol. Microbiol.">
        <title>The Global Catalogue of Microorganisms (GCM) 10K type strain sequencing project: providing services to taxonomists for standard genome sequencing and annotation.</title>
        <authorList>
            <consortium name="The Broad Institute Genomics Platform"/>
            <consortium name="The Broad Institute Genome Sequencing Center for Infectious Disease"/>
            <person name="Wu L."/>
            <person name="Ma J."/>
        </authorList>
    </citation>
    <scope>NUCLEOTIDE SEQUENCE [LARGE SCALE GENOMIC DNA]</scope>
    <source>
        <strain evidence="3">CCUG 54939</strain>
    </source>
</reference>
<name>A0ABV8CN76_9GAMM</name>
<evidence type="ECO:0000313" key="2">
    <source>
        <dbReference type="EMBL" id="MFC3913281.1"/>
    </source>
</evidence>
<evidence type="ECO:0000313" key="3">
    <source>
        <dbReference type="Proteomes" id="UP001595692"/>
    </source>
</evidence>
<feature type="region of interest" description="Disordered" evidence="1">
    <location>
        <begin position="1"/>
        <end position="24"/>
    </location>
</feature>
<protein>
    <submittedName>
        <fullName evidence="2">CopG family transcriptional regulator</fullName>
    </submittedName>
</protein>
<evidence type="ECO:0000256" key="1">
    <source>
        <dbReference type="SAM" id="MobiDB-lite"/>
    </source>
</evidence>
<gene>
    <name evidence="2" type="ORF">ACFOSS_07375</name>
</gene>
<dbReference type="EMBL" id="JBHSAF010000006">
    <property type="protein sequence ID" value="MFC3913281.1"/>
    <property type="molecule type" value="Genomic_DNA"/>
</dbReference>
<sequence length="138" mass="15882">MGLSDLKKKSESPPPEKDSEDVKAKTAITLDEFINDAELYALGHSRKITIPRPKAQIPLAPEPEDLSEEALALRAVFKKATYSMSLECIENLKQIAENDGMNRSQLLRLFTHYFYQLPPEERDLIYERFSHLFDNNKK</sequence>
<organism evidence="2 3">
    <name type="scientific">Pseudaeromonas sharmana</name>
    <dbReference type="NCBI Taxonomy" id="328412"/>
    <lineage>
        <taxon>Bacteria</taxon>
        <taxon>Pseudomonadati</taxon>
        <taxon>Pseudomonadota</taxon>
        <taxon>Gammaproteobacteria</taxon>
        <taxon>Aeromonadales</taxon>
        <taxon>Aeromonadaceae</taxon>
        <taxon>Pseudaeromonas</taxon>
    </lineage>
</organism>
<accession>A0ABV8CN76</accession>